<dbReference type="Pfam" id="PF03403">
    <property type="entry name" value="PAF-AH_p_II"/>
    <property type="match status" value="1"/>
</dbReference>
<sequence>MISPRSRATATAIALAVLLAAPSTASAAPGPGTRPDATPAAHAATGPSLEVPRPTGPYATGRDTLHLTDRSRPDPWVPASGARQLMVSVHYPALPGSGTTTAPYMTTDEARLMLASRGLEDVIPATTVSATLTHARLAARPAHGRFPLVVLSPGFGTPRTTLTGLAEDLASRGYVVATVDHAYESTGTTFPGGRLLTCAACEQTATTGMAAVATGRAKDLSFVLDRLTGRRPAWRHAHMIDPHRIGMAGHSIGGNATASTMAADHRVRAGVDMDGTFFDPVPAGGLDGRPFMMLGTASDHHPGGEDESWDEGWAQLDGWKRWLTVTDSGHFTFTDVPVLGGQLGIVDPEAPLSGERSIRITRDYVAAFFDLHLRGTPQPLLDGPTPDNPEVGFQQP</sequence>
<dbReference type="InterPro" id="IPR029058">
    <property type="entry name" value="AB_hydrolase_fold"/>
</dbReference>
<evidence type="ECO:0000256" key="2">
    <source>
        <dbReference type="ARBA" id="ARBA00022963"/>
    </source>
</evidence>
<evidence type="ECO:0000256" key="5">
    <source>
        <dbReference type="SAM" id="SignalP"/>
    </source>
</evidence>
<organism evidence="6 7">
    <name type="scientific">Streptomyces yanii</name>
    <dbReference type="NCBI Taxonomy" id="78510"/>
    <lineage>
        <taxon>Bacteria</taxon>
        <taxon>Bacillati</taxon>
        <taxon>Actinomycetota</taxon>
        <taxon>Actinomycetes</taxon>
        <taxon>Kitasatosporales</taxon>
        <taxon>Streptomycetaceae</taxon>
        <taxon>Streptomyces</taxon>
    </lineage>
</organism>
<evidence type="ECO:0000313" key="7">
    <source>
        <dbReference type="Proteomes" id="UP001589710"/>
    </source>
</evidence>
<dbReference type="GO" id="GO:0016787">
    <property type="term" value="F:hydrolase activity"/>
    <property type="evidence" value="ECO:0007669"/>
    <property type="project" value="UniProtKB-KW"/>
</dbReference>
<comment type="caution">
    <text evidence="6">The sequence shown here is derived from an EMBL/GenBank/DDBJ whole genome shotgun (WGS) entry which is preliminary data.</text>
</comment>
<evidence type="ECO:0000256" key="1">
    <source>
        <dbReference type="ARBA" id="ARBA00022801"/>
    </source>
</evidence>
<dbReference type="Gene3D" id="3.40.50.1820">
    <property type="entry name" value="alpha/beta hydrolase"/>
    <property type="match status" value="1"/>
</dbReference>
<dbReference type="Proteomes" id="UP001589710">
    <property type="component" value="Unassembled WGS sequence"/>
</dbReference>
<dbReference type="PANTHER" id="PTHR10272">
    <property type="entry name" value="PLATELET-ACTIVATING FACTOR ACETYLHYDROLASE"/>
    <property type="match status" value="1"/>
</dbReference>
<proteinExistence type="predicted"/>
<dbReference type="RefSeq" id="WP_345517592.1">
    <property type="nucleotide sequence ID" value="NZ_BAAAXD010000045.1"/>
</dbReference>
<feature type="region of interest" description="Disordered" evidence="4">
    <location>
        <begin position="377"/>
        <end position="396"/>
    </location>
</feature>
<feature type="signal peptide" evidence="5">
    <location>
        <begin position="1"/>
        <end position="27"/>
    </location>
</feature>
<dbReference type="PANTHER" id="PTHR10272:SF0">
    <property type="entry name" value="PLATELET-ACTIVATING FACTOR ACETYLHYDROLASE"/>
    <property type="match status" value="1"/>
</dbReference>
<feature type="compositionally biased region" description="Low complexity" evidence="4">
    <location>
        <begin position="24"/>
        <end position="33"/>
    </location>
</feature>
<keyword evidence="1 6" id="KW-0378">Hydrolase</keyword>
<feature type="chain" id="PRO_5047498828" evidence="5">
    <location>
        <begin position="28"/>
        <end position="396"/>
    </location>
</feature>
<gene>
    <name evidence="6" type="ORF">ACFFTL_24565</name>
</gene>
<evidence type="ECO:0000256" key="3">
    <source>
        <dbReference type="ARBA" id="ARBA00023098"/>
    </source>
</evidence>
<keyword evidence="7" id="KW-1185">Reference proteome</keyword>
<dbReference type="EMBL" id="JBHMCG010000098">
    <property type="protein sequence ID" value="MFB9575377.1"/>
    <property type="molecule type" value="Genomic_DNA"/>
</dbReference>
<feature type="compositionally biased region" description="Basic and acidic residues" evidence="4">
    <location>
        <begin position="63"/>
        <end position="73"/>
    </location>
</feature>
<evidence type="ECO:0000313" key="6">
    <source>
        <dbReference type="EMBL" id="MFB9575377.1"/>
    </source>
</evidence>
<keyword evidence="3" id="KW-0443">Lipid metabolism</keyword>
<name>A0ABV5RDQ9_9ACTN</name>
<evidence type="ECO:0000256" key="4">
    <source>
        <dbReference type="SAM" id="MobiDB-lite"/>
    </source>
</evidence>
<keyword evidence="2" id="KW-0442">Lipid degradation</keyword>
<keyword evidence="5" id="KW-0732">Signal</keyword>
<dbReference type="SUPFAM" id="SSF53474">
    <property type="entry name" value="alpha/beta-Hydrolases"/>
    <property type="match status" value="1"/>
</dbReference>
<protein>
    <submittedName>
        <fullName evidence="6">Alpha/beta hydrolase family protein</fullName>
    </submittedName>
</protein>
<feature type="region of interest" description="Disordered" evidence="4">
    <location>
        <begin position="24"/>
        <end position="79"/>
    </location>
</feature>
<reference evidence="6 7" key="1">
    <citation type="submission" date="2024-09" db="EMBL/GenBank/DDBJ databases">
        <authorList>
            <person name="Sun Q."/>
            <person name="Mori K."/>
        </authorList>
    </citation>
    <scope>NUCLEOTIDE SEQUENCE [LARGE SCALE GENOMIC DNA]</scope>
    <source>
        <strain evidence="6 7">JCM 3331</strain>
    </source>
</reference>
<accession>A0ABV5RDQ9</accession>